<proteinExistence type="predicted"/>
<sequence>MSGTRREPRRPGRRVTEGEEPETDPGARRRTGNISEVSLRWNYSNSDEEPGKQRCPDLDEEKKSVEGKETNVDMGVGVASDDAPQSGP</sequence>
<reference evidence="2 3" key="1">
    <citation type="journal article" date="2018" name="Front. Plant Sci.">
        <title>Red Clover (Trifolium pratense) and Zigzag Clover (T. medium) - A Picture of Genomic Similarities and Differences.</title>
        <authorList>
            <person name="Dluhosova J."/>
            <person name="Istvanek J."/>
            <person name="Nedelnik J."/>
            <person name="Repkova J."/>
        </authorList>
    </citation>
    <scope>NUCLEOTIDE SEQUENCE [LARGE SCALE GENOMIC DNA]</scope>
    <source>
        <strain evidence="3">cv. 10/8</strain>
        <tissue evidence="2">Leaf</tissue>
    </source>
</reference>
<feature type="compositionally biased region" description="Basic and acidic residues" evidence="1">
    <location>
        <begin position="49"/>
        <end position="71"/>
    </location>
</feature>
<feature type="region of interest" description="Disordered" evidence="1">
    <location>
        <begin position="1"/>
        <end position="88"/>
    </location>
</feature>
<protein>
    <submittedName>
        <fullName evidence="2">Uncharacterized protein</fullName>
    </submittedName>
</protein>
<feature type="compositionally biased region" description="Polar residues" evidence="1">
    <location>
        <begin position="32"/>
        <end position="45"/>
    </location>
</feature>
<gene>
    <name evidence="2" type="ORF">A2U01_0021534</name>
</gene>
<feature type="non-terminal residue" evidence="2">
    <location>
        <position position="88"/>
    </location>
</feature>
<evidence type="ECO:0000256" key="1">
    <source>
        <dbReference type="SAM" id="MobiDB-lite"/>
    </source>
</evidence>
<dbReference type="EMBL" id="LXQA010043451">
    <property type="protein sequence ID" value="MCI00515.1"/>
    <property type="molecule type" value="Genomic_DNA"/>
</dbReference>
<accession>A0A392NPU0</accession>
<name>A0A392NPU0_9FABA</name>
<comment type="caution">
    <text evidence="2">The sequence shown here is derived from an EMBL/GenBank/DDBJ whole genome shotgun (WGS) entry which is preliminary data.</text>
</comment>
<evidence type="ECO:0000313" key="3">
    <source>
        <dbReference type="Proteomes" id="UP000265520"/>
    </source>
</evidence>
<dbReference type="AlphaFoldDB" id="A0A392NPU0"/>
<evidence type="ECO:0000313" key="2">
    <source>
        <dbReference type="EMBL" id="MCI00515.1"/>
    </source>
</evidence>
<keyword evidence="3" id="KW-1185">Reference proteome</keyword>
<dbReference type="Proteomes" id="UP000265520">
    <property type="component" value="Unassembled WGS sequence"/>
</dbReference>
<organism evidence="2 3">
    <name type="scientific">Trifolium medium</name>
    <dbReference type="NCBI Taxonomy" id="97028"/>
    <lineage>
        <taxon>Eukaryota</taxon>
        <taxon>Viridiplantae</taxon>
        <taxon>Streptophyta</taxon>
        <taxon>Embryophyta</taxon>
        <taxon>Tracheophyta</taxon>
        <taxon>Spermatophyta</taxon>
        <taxon>Magnoliopsida</taxon>
        <taxon>eudicotyledons</taxon>
        <taxon>Gunneridae</taxon>
        <taxon>Pentapetalae</taxon>
        <taxon>rosids</taxon>
        <taxon>fabids</taxon>
        <taxon>Fabales</taxon>
        <taxon>Fabaceae</taxon>
        <taxon>Papilionoideae</taxon>
        <taxon>50 kb inversion clade</taxon>
        <taxon>NPAAA clade</taxon>
        <taxon>Hologalegina</taxon>
        <taxon>IRL clade</taxon>
        <taxon>Trifolieae</taxon>
        <taxon>Trifolium</taxon>
    </lineage>
</organism>
<feature type="compositionally biased region" description="Basic and acidic residues" evidence="1">
    <location>
        <begin position="1"/>
        <end position="17"/>
    </location>
</feature>